<evidence type="ECO:0000256" key="1">
    <source>
        <dbReference type="SAM" id="Phobius"/>
    </source>
</evidence>
<keyword evidence="1" id="KW-0812">Transmembrane</keyword>
<keyword evidence="1" id="KW-0472">Membrane</keyword>
<evidence type="ECO:0000313" key="3">
    <source>
        <dbReference type="Proteomes" id="UP000545876"/>
    </source>
</evidence>
<feature type="transmembrane region" description="Helical" evidence="1">
    <location>
        <begin position="79"/>
        <end position="108"/>
    </location>
</feature>
<feature type="transmembrane region" description="Helical" evidence="1">
    <location>
        <begin position="41"/>
        <end position="67"/>
    </location>
</feature>
<dbReference type="InterPro" id="IPR007403">
    <property type="entry name" value="DUF456"/>
</dbReference>
<evidence type="ECO:0000313" key="2">
    <source>
        <dbReference type="EMBL" id="NLD25543.1"/>
    </source>
</evidence>
<dbReference type="EMBL" id="JAAZBX010000010">
    <property type="protein sequence ID" value="NLD25543.1"/>
    <property type="molecule type" value="Genomic_DNA"/>
</dbReference>
<gene>
    <name evidence="2" type="ORF">GX656_02785</name>
</gene>
<dbReference type="AlphaFoldDB" id="A0A847D245"/>
<feature type="transmembrane region" description="Helical" evidence="1">
    <location>
        <begin position="128"/>
        <end position="150"/>
    </location>
</feature>
<accession>A0A847D245</accession>
<feature type="transmembrane region" description="Helical" evidence="1">
    <location>
        <begin position="12"/>
        <end position="35"/>
    </location>
</feature>
<keyword evidence="1" id="KW-1133">Transmembrane helix</keyword>
<comment type="caution">
    <text evidence="2">The sequence shown here is derived from an EMBL/GenBank/DDBJ whole genome shotgun (WGS) entry which is preliminary data.</text>
</comment>
<proteinExistence type="predicted"/>
<reference evidence="2 3" key="1">
    <citation type="journal article" date="2020" name="Biotechnol. Biofuels">
        <title>New insights from the biogas microbiome by comprehensive genome-resolved metagenomics of nearly 1600 species originating from multiple anaerobic digesters.</title>
        <authorList>
            <person name="Campanaro S."/>
            <person name="Treu L."/>
            <person name="Rodriguez-R L.M."/>
            <person name="Kovalovszki A."/>
            <person name="Ziels R.M."/>
            <person name="Maus I."/>
            <person name="Zhu X."/>
            <person name="Kougias P.G."/>
            <person name="Basile A."/>
            <person name="Luo G."/>
            <person name="Schluter A."/>
            <person name="Konstantinidis K.T."/>
            <person name="Angelidaki I."/>
        </authorList>
    </citation>
    <scope>NUCLEOTIDE SEQUENCE [LARGE SCALE GENOMIC DNA]</scope>
    <source>
        <strain evidence="2">AS06rmzACSIP_65</strain>
    </source>
</reference>
<sequence>MILAGLLALGGLILTILSLPGVWLIFLSALIVAILGDFQTITVLTLLILFSLCILSTVVDNLLLALVSKKSGASNYGALGALLGGMLGLLIANIPGMLIGPFVGAVLAEYLLAKKSFNQSLKSGWASFVGFLLGTGLKILINIGLIIFIASKAL</sequence>
<dbReference type="Proteomes" id="UP000545876">
    <property type="component" value="Unassembled WGS sequence"/>
</dbReference>
<protein>
    <submittedName>
        <fullName evidence="2">DUF456 domain-containing protein</fullName>
    </submittedName>
</protein>
<dbReference type="Pfam" id="PF04306">
    <property type="entry name" value="DUF456"/>
    <property type="match status" value="1"/>
</dbReference>
<organism evidence="2 3">
    <name type="scientific">Candidatus Dojkabacteria bacterium</name>
    <dbReference type="NCBI Taxonomy" id="2099670"/>
    <lineage>
        <taxon>Bacteria</taxon>
        <taxon>Candidatus Dojkabacteria</taxon>
    </lineage>
</organism>
<dbReference type="PANTHER" id="PTHR39165:SF1">
    <property type="entry name" value="DUF456 DOMAIN-CONTAINING PROTEIN"/>
    <property type="match status" value="1"/>
</dbReference>
<dbReference type="PANTHER" id="PTHR39165">
    <property type="entry name" value="IG HYPOTHETICAL 17883"/>
    <property type="match status" value="1"/>
</dbReference>
<name>A0A847D245_9BACT</name>